<keyword evidence="2" id="KW-1185">Reference proteome</keyword>
<sequence>MSPLTRILAHAGSAPPSCGRVHVIGIDGRSGAGKTSLAHQVADAWSAPVVSMDEIYPGWDGLAEATTLLLHEVLTPLSQGRTALVPTWDWSRGAPGPGRRLEVGGRLVVEGCGSTVGPAAALIGTRVWLDGDESVRRERALRRDGEVFAAHWDMWAEQESRVFGADRTRERADLLLGSNLAG</sequence>
<protein>
    <recommendedName>
        <fullName evidence="3">(d)CMP kinase</fullName>
    </recommendedName>
</protein>
<dbReference type="Gene3D" id="3.40.50.300">
    <property type="entry name" value="P-loop containing nucleotide triphosphate hydrolases"/>
    <property type="match status" value="1"/>
</dbReference>
<organism evidence="1 2">
    <name type="scientific">Janibacter alittae</name>
    <dbReference type="NCBI Taxonomy" id="3115209"/>
    <lineage>
        <taxon>Bacteria</taxon>
        <taxon>Bacillati</taxon>
        <taxon>Actinomycetota</taxon>
        <taxon>Actinomycetes</taxon>
        <taxon>Micrococcales</taxon>
        <taxon>Intrasporangiaceae</taxon>
        <taxon>Janibacter</taxon>
    </lineage>
</organism>
<dbReference type="SUPFAM" id="SSF52540">
    <property type="entry name" value="P-loop containing nucleoside triphosphate hydrolases"/>
    <property type="match status" value="1"/>
</dbReference>
<evidence type="ECO:0008006" key="3">
    <source>
        <dbReference type="Google" id="ProtNLM"/>
    </source>
</evidence>
<dbReference type="EMBL" id="CP144913">
    <property type="protein sequence ID" value="WXB75088.1"/>
    <property type="molecule type" value="Genomic_DNA"/>
</dbReference>
<proteinExistence type="predicted"/>
<dbReference type="Proteomes" id="UP001382727">
    <property type="component" value="Chromosome"/>
</dbReference>
<evidence type="ECO:0000313" key="2">
    <source>
        <dbReference type="Proteomes" id="UP001382727"/>
    </source>
</evidence>
<dbReference type="RefSeq" id="WP_338747802.1">
    <property type="nucleotide sequence ID" value="NZ_CP144913.1"/>
</dbReference>
<reference evidence="1 2" key="1">
    <citation type="submission" date="2024-02" db="EMBL/GenBank/DDBJ databases">
        <title>Janibacter sp. nov., isolated from gut of marine sandworm.</title>
        <authorList>
            <person name="Kim B."/>
            <person name="Jun M.O."/>
            <person name="Shin N.-R."/>
        </authorList>
    </citation>
    <scope>NUCLEOTIDE SEQUENCE [LARGE SCALE GENOMIC DNA]</scope>
    <source>
        <strain evidence="1 2">A1S7</strain>
    </source>
</reference>
<evidence type="ECO:0000313" key="1">
    <source>
        <dbReference type="EMBL" id="WXB75088.1"/>
    </source>
</evidence>
<name>A0ABZ2MDH9_9MICO</name>
<accession>A0ABZ2MDH9</accession>
<dbReference type="InterPro" id="IPR027417">
    <property type="entry name" value="P-loop_NTPase"/>
</dbReference>
<gene>
    <name evidence="1" type="ORF">V1351_08890</name>
</gene>